<evidence type="ECO:0000313" key="3">
    <source>
        <dbReference type="EMBL" id="KAL1507289.1"/>
    </source>
</evidence>
<evidence type="ECO:0000313" key="4">
    <source>
        <dbReference type="Proteomes" id="UP001515480"/>
    </source>
</evidence>
<feature type="compositionally biased region" description="Low complexity" evidence="1">
    <location>
        <begin position="275"/>
        <end position="295"/>
    </location>
</feature>
<dbReference type="EMBL" id="JBGBPQ010000018">
    <property type="protein sequence ID" value="KAL1507289.1"/>
    <property type="molecule type" value="Genomic_DNA"/>
</dbReference>
<comment type="caution">
    <text evidence="3">The sequence shown here is derived from an EMBL/GenBank/DDBJ whole genome shotgun (WGS) entry which is preliminary data.</text>
</comment>
<organism evidence="3 4">
    <name type="scientific">Prymnesium parvum</name>
    <name type="common">Toxic golden alga</name>
    <dbReference type="NCBI Taxonomy" id="97485"/>
    <lineage>
        <taxon>Eukaryota</taxon>
        <taxon>Haptista</taxon>
        <taxon>Haptophyta</taxon>
        <taxon>Prymnesiophyceae</taxon>
        <taxon>Prymnesiales</taxon>
        <taxon>Prymnesiaceae</taxon>
        <taxon>Prymnesium</taxon>
    </lineage>
</organism>
<proteinExistence type="predicted"/>
<keyword evidence="2" id="KW-0812">Transmembrane</keyword>
<accession>A0AB34IW05</accession>
<keyword evidence="4" id="KW-1185">Reference proteome</keyword>
<feature type="compositionally biased region" description="Basic and acidic residues" evidence="1">
    <location>
        <begin position="258"/>
        <end position="269"/>
    </location>
</feature>
<sequence length="295" mass="32530">MAARLMRPTRLLCAGQRALRRASSAASSTPPKFGKAVAADASASQNITDITRGRYDYLTDFMASMQRGPVKLEFGDRAPTAKEMKEHEAQERALKMMQRSMLLGTFVAFGGVYFAWWLSKRALGVNDAKEFSQAMSQKMPKVSGDMENSMLGRRLKEQSAASRDAISEDPELTAWRRSLRDKFNTPEGKQLARQNSILMAERRKKDRIERQLKGGAVSVNSSNSGREVPQEVVNIVTTAKAAEDAKNLEDEAKIVRTDSRVIPRSEANKLKRRASVSWAGGATGSSSGWAQRGPS</sequence>
<feature type="region of interest" description="Disordered" evidence="1">
    <location>
        <begin position="209"/>
        <end position="228"/>
    </location>
</feature>
<gene>
    <name evidence="3" type="ORF">AB1Y20_008135</name>
</gene>
<feature type="transmembrane region" description="Helical" evidence="2">
    <location>
        <begin position="101"/>
        <end position="119"/>
    </location>
</feature>
<evidence type="ECO:0000256" key="1">
    <source>
        <dbReference type="SAM" id="MobiDB-lite"/>
    </source>
</evidence>
<keyword evidence="2" id="KW-0472">Membrane</keyword>
<name>A0AB34IW05_PRYPA</name>
<dbReference type="AlphaFoldDB" id="A0AB34IW05"/>
<evidence type="ECO:0000256" key="2">
    <source>
        <dbReference type="SAM" id="Phobius"/>
    </source>
</evidence>
<protein>
    <submittedName>
        <fullName evidence="3">Uncharacterized protein</fullName>
    </submittedName>
</protein>
<reference evidence="3 4" key="1">
    <citation type="journal article" date="2024" name="Science">
        <title>Giant polyketide synthase enzymes in the biosynthesis of giant marine polyether toxins.</title>
        <authorList>
            <person name="Fallon T.R."/>
            <person name="Shende V.V."/>
            <person name="Wierzbicki I.H."/>
            <person name="Pendleton A.L."/>
            <person name="Watervoot N.F."/>
            <person name="Auber R.P."/>
            <person name="Gonzalez D.J."/>
            <person name="Wisecaver J.H."/>
            <person name="Moore B.S."/>
        </authorList>
    </citation>
    <scope>NUCLEOTIDE SEQUENCE [LARGE SCALE GENOMIC DNA]</scope>
    <source>
        <strain evidence="3 4">12B1</strain>
    </source>
</reference>
<feature type="region of interest" description="Disordered" evidence="1">
    <location>
        <begin position="258"/>
        <end position="295"/>
    </location>
</feature>
<keyword evidence="2" id="KW-1133">Transmembrane helix</keyword>
<dbReference type="Proteomes" id="UP001515480">
    <property type="component" value="Unassembled WGS sequence"/>
</dbReference>